<proteinExistence type="predicted"/>
<reference evidence="4" key="1">
    <citation type="journal article" date="2023" name="Commun. Biol.">
        <title>Genome analysis of Parmales, the sister group of diatoms, reveals the evolutionary specialization of diatoms from phago-mixotrophs to photoautotrophs.</title>
        <authorList>
            <person name="Ban H."/>
            <person name="Sato S."/>
            <person name="Yoshikawa S."/>
            <person name="Yamada K."/>
            <person name="Nakamura Y."/>
            <person name="Ichinomiya M."/>
            <person name="Sato N."/>
            <person name="Blanc-Mathieu R."/>
            <person name="Endo H."/>
            <person name="Kuwata A."/>
            <person name="Ogata H."/>
        </authorList>
    </citation>
    <scope>NUCLEOTIDE SEQUENCE [LARGE SCALE GENOMIC DNA]</scope>
    <source>
        <strain evidence="4">NIES 3700</strain>
    </source>
</reference>
<evidence type="ECO:0000313" key="4">
    <source>
        <dbReference type="Proteomes" id="UP001165122"/>
    </source>
</evidence>
<keyword evidence="4" id="KW-1185">Reference proteome</keyword>
<dbReference type="PANTHER" id="PTHR43267">
    <property type="entry name" value="TRNA THREONYLCARBAMOYLADENOSINE DEHYDRATASE"/>
    <property type="match status" value="1"/>
</dbReference>
<dbReference type="AlphaFoldDB" id="A0A9W7EA33"/>
<dbReference type="EMBL" id="BRXW01000622">
    <property type="protein sequence ID" value="GMH70550.1"/>
    <property type="molecule type" value="Genomic_DNA"/>
</dbReference>
<dbReference type="GO" id="GO:0061503">
    <property type="term" value="F:tRNA threonylcarbamoyladenosine dehydratase"/>
    <property type="evidence" value="ECO:0007669"/>
    <property type="project" value="TreeGrafter"/>
</dbReference>
<evidence type="ECO:0000256" key="1">
    <source>
        <dbReference type="SAM" id="MobiDB-lite"/>
    </source>
</evidence>
<accession>A0A9W7EA33</accession>
<dbReference type="Pfam" id="PF00899">
    <property type="entry name" value="ThiF"/>
    <property type="match status" value="1"/>
</dbReference>
<feature type="region of interest" description="Disordered" evidence="1">
    <location>
        <begin position="37"/>
        <end position="69"/>
    </location>
</feature>
<feature type="compositionally biased region" description="Polar residues" evidence="1">
    <location>
        <begin position="50"/>
        <end position="67"/>
    </location>
</feature>
<dbReference type="InterPro" id="IPR045886">
    <property type="entry name" value="ThiF/MoeB/HesA"/>
</dbReference>
<dbReference type="PANTHER" id="PTHR43267:SF2">
    <property type="entry name" value="TRNA THREONYLCARBAMOYLADENOSINE DEHYDRATASE 1-RELATED"/>
    <property type="match status" value="1"/>
</dbReference>
<dbReference type="GO" id="GO:0008641">
    <property type="term" value="F:ubiquitin-like modifier activating enzyme activity"/>
    <property type="evidence" value="ECO:0007669"/>
    <property type="project" value="InterPro"/>
</dbReference>
<dbReference type="InterPro" id="IPR000594">
    <property type="entry name" value="ThiF_NAD_FAD-bd"/>
</dbReference>
<feature type="domain" description="THIF-type NAD/FAD binding fold" evidence="2">
    <location>
        <begin position="83"/>
        <end position="239"/>
    </location>
</feature>
<dbReference type="SUPFAM" id="SSF69572">
    <property type="entry name" value="Activating enzymes of the ubiquitin-like proteins"/>
    <property type="match status" value="1"/>
</dbReference>
<dbReference type="OrthoDB" id="10265862at2759"/>
<dbReference type="Gene3D" id="3.40.50.720">
    <property type="entry name" value="NAD(P)-binding Rossmann-like Domain"/>
    <property type="match status" value="1"/>
</dbReference>
<dbReference type="Proteomes" id="UP001165122">
    <property type="component" value="Unassembled WGS sequence"/>
</dbReference>
<comment type="caution">
    <text evidence="3">The sequence shown here is derived from an EMBL/GenBank/DDBJ whole genome shotgun (WGS) entry which is preliminary data.</text>
</comment>
<sequence length="468" mass="51245">MAQSRSEITAFACGAAVSAALGLFLLSHLDSSLISSKKMQSRKRGDEDPQPTTNDGAQANNDDNSNPKIIPKLSEEFRLEQLSRNVLFFGEDGMRKIRGSTVVVVGLGGVGSHAAHLLARSGVEKLILMDFDQVTLSSTNRHATATLRDVGTPKVAAVKKFLADCVPNCEVIVINEMFNTEAAAGVLDAHGKIDFVVDAIDDIPTKAQLVKACIDRKIPFLSSMGAACKADPTRMHIGDLRSAVRDALATKLRWHLKKLKVSIDDPLIRILYSSEKVVAELAPLTEEQKKDPKAFGTVENMRIRVLPVVGTMPAIMGMAISSFVLCELGQKPFHPTAAERLGKQVRHRMHQHIKNRETELKEQIENGTAPKGAVHGVEVDSDDVEYLMAELWRNRCLISGDRLGTSLELIKWDVTKKATLSNLVLMSAKGLKEFKKGKAGLKPEVVEMIERRLSLAKEVEGKDVFTPT</sequence>
<dbReference type="GO" id="GO:0061504">
    <property type="term" value="P:cyclic threonylcarbamoyladenosine biosynthetic process"/>
    <property type="evidence" value="ECO:0007669"/>
    <property type="project" value="TreeGrafter"/>
</dbReference>
<evidence type="ECO:0000313" key="3">
    <source>
        <dbReference type="EMBL" id="GMH70550.1"/>
    </source>
</evidence>
<dbReference type="InterPro" id="IPR035985">
    <property type="entry name" value="Ubiquitin-activating_enz"/>
</dbReference>
<gene>
    <name evidence="3" type="ORF">TrLO_g7611</name>
</gene>
<evidence type="ECO:0000259" key="2">
    <source>
        <dbReference type="Pfam" id="PF00899"/>
    </source>
</evidence>
<protein>
    <recommendedName>
        <fullName evidence="2">THIF-type NAD/FAD binding fold domain-containing protein</fullName>
    </recommendedName>
</protein>
<name>A0A9W7EA33_9STRA</name>
<organism evidence="3 4">
    <name type="scientific">Triparma laevis f. longispina</name>
    <dbReference type="NCBI Taxonomy" id="1714387"/>
    <lineage>
        <taxon>Eukaryota</taxon>
        <taxon>Sar</taxon>
        <taxon>Stramenopiles</taxon>
        <taxon>Ochrophyta</taxon>
        <taxon>Bolidophyceae</taxon>
        <taxon>Parmales</taxon>
        <taxon>Triparmaceae</taxon>
        <taxon>Triparma</taxon>
    </lineage>
</organism>
<dbReference type="FunFam" id="3.40.50.720:FF:000449">
    <property type="entry name" value="Ubiquitin-activating enzyme (E1), putative"/>
    <property type="match status" value="1"/>
</dbReference>